<dbReference type="SUPFAM" id="SSF69025">
    <property type="entry name" value="Hypothetical protein MTH865"/>
    <property type="match status" value="1"/>
</dbReference>
<dbReference type="EMBL" id="CP137642">
    <property type="protein sequence ID" value="WOX58427.1"/>
    <property type="molecule type" value="Genomic_DNA"/>
</dbReference>
<evidence type="ECO:0000313" key="2">
    <source>
        <dbReference type="Proteomes" id="UP001305652"/>
    </source>
</evidence>
<name>A0AAX4FXI1_9EURY</name>
<dbReference type="RefSeq" id="WP_318622247.1">
    <property type="nucleotide sequence ID" value="NZ_CP137642.1"/>
</dbReference>
<organism evidence="1 2">
    <name type="scientific">Methanoculleus receptaculi</name>
    <dbReference type="NCBI Taxonomy" id="394967"/>
    <lineage>
        <taxon>Archaea</taxon>
        <taxon>Methanobacteriati</taxon>
        <taxon>Methanobacteriota</taxon>
        <taxon>Stenosarchaea group</taxon>
        <taxon>Methanomicrobia</taxon>
        <taxon>Methanomicrobiales</taxon>
        <taxon>Methanomicrobiaceae</taxon>
        <taxon>Methanoculleus</taxon>
    </lineage>
</organism>
<dbReference type="KEGG" id="mrc:R6Y96_04110"/>
<dbReference type="Proteomes" id="UP001305652">
    <property type="component" value="Chromosome"/>
</dbReference>
<dbReference type="InterPro" id="IPR024093">
    <property type="entry name" value="Uncharacterised_MTH865"/>
</dbReference>
<dbReference type="Gene3D" id="1.10.238.80">
    <property type="entry name" value="MTH865-like"/>
    <property type="match status" value="1"/>
</dbReference>
<keyword evidence="2" id="KW-1185">Reference proteome</keyword>
<sequence>MNVKEEIHAQIAGALVGAKFPIRTPEELLAAFPAGAATRCKAGDVEMTAGEAVTLLKPEDFPFTSPGQVADTILSRAGM</sequence>
<dbReference type="AlphaFoldDB" id="A0AAX4FXI1"/>
<dbReference type="GeneID" id="85732313"/>
<gene>
    <name evidence="1" type="ORF">R6Y96_04110</name>
</gene>
<proteinExistence type="predicted"/>
<reference evidence="1 2" key="1">
    <citation type="submission" date="2023-10" db="EMBL/GenBank/DDBJ databases">
        <title>The complete genome sequence of Methanoculleus receptaculi DSM 18860.</title>
        <authorList>
            <person name="Lai S.-J."/>
            <person name="You Y.-T."/>
            <person name="Chen S.-C."/>
        </authorList>
    </citation>
    <scope>NUCLEOTIDE SEQUENCE [LARGE SCALE GENOMIC DNA]</scope>
    <source>
        <strain evidence="1 2">DSM 18860</strain>
    </source>
</reference>
<accession>A0AAX4FXI1</accession>
<evidence type="ECO:0000313" key="1">
    <source>
        <dbReference type="EMBL" id="WOX58427.1"/>
    </source>
</evidence>
<dbReference type="Pfam" id="PF07747">
    <property type="entry name" value="MTH865"/>
    <property type="match status" value="1"/>
</dbReference>
<dbReference type="InterPro" id="IPR036825">
    <property type="entry name" value="MTH865-like_sf"/>
</dbReference>
<protein>
    <submittedName>
        <fullName evidence="1">MTH865 family protein</fullName>
    </submittedName>
</protein>